<name>A0A4Y2AVS3_ARAVE</name>
<dbReference type="AlphaFoldDB" id="A0A4Y2AVS3"/>
<evidence type="ECO:0000259" key="1">
    <source>
        <dbReference type="PROSITE" id="PS50878"/>
    </source>
</evidence>
<dbReference type="SUPFAM" id="SSF56672">
    <property type="entry name" value="DNA/RNA polymerases"/>
    <property type="match status" value="1"/>
</dbReference>
<organism evidence="2 3">
    <name type="scientific">Araneus ventricosus</name>
    <name type="common">Orbweaver spider</name>
    <name type="synonym">Epeira ventricosa</name>
    <dbReference type="NCBI Taxonomy" id="182803"/>
    <lineage>
        <taxon>Eukaryota</taxon>
        <taxon>Metazoa</taxon>
        <taxon>Ecdysozoa</taxon>
        <taxon>Arthropoda</taxon>
        <taxon>Chelicerata</taxon>
        <taxon>Arachnida</taxon>
        <taxon>Araneae</taxon>
        <taxon>Araneomorphae</taxon>
        <taxon>Entelegynae</taxon>
        <taxon>Araneoidea</taxon>
        <taxon>Araneidae</taxon>
        <taxon>Araneus</taxon>
    </lineage>
</organism>
<dbReference type="GO" id="GO:0071897">
    <property type="term" value="P:DNA biosynthetic process"/>
    <property type="evidence" value="ECO:0007669"/>
    <property type="project" value="UniProtKB-ARBA"/>
</dbReference>
<sequence>MRYEFFIKVYGKLTFPISLLPTIGKLLEKLLTQRLNYHLERLNKISDSQYGFRERSSTELAIHHLIQKISEGKKKNHHVLVLSIDIKGAFDNIQHSSIVNYLDNSHFPKNILTIFRNLLLNRKIILDSSEGPAIRDRRMGCPQSSCSGPALCNLVTNEILQ</sequence>
<proteinExistence type="predicted"/>
<comment type="caution">
    <text evidence="2">The sequence shown here is derived from an EMBL/GenBank/DDBJ whole genome shotgun (WGS) entry which is preliminary data.</text>
</comment>
<dbReference type="PROSITE" id="PS50878">
    <property type="entry name" value="RT_POL"/>
    <property type="match status" value="1"/>
</dbReference>
<dbReference type="PANTHER" id="PTHR19446">
    <property type="entry name" value="REVERSE TRANSCRIPTASES"/>
    <property type="match status" value="1"/>
</dbReference>
<dbReference type="Proteomes" id="UP000499080">
    <property type="component" value="Unassembled WGS sequence"/>
</dbReference>
<dbReference type="InterPro" id="IPR000477">
    <property type="entry name" value="RT_dom"/>
</dbReference>
<dbReference type="OrthoDB" id="411871at2759"/>
<dbReference type="Pfam" id="PF00078">
    <property type="entry name" value="RVT_1"/>
    <property type="match status" value="1"/>
</dbReference>
<dbReference type="InterPro" id="IPR043502">
    <property type="entry name" value="DNA/RNA_pol_sf"/>
</dbReference>
<evidence type="ECO:0000313" key="3">
    <source>
        <dbReference type="Proteomes" id="UP000499080"/>
    </source>
</evidence>
<accession>A0A4Y2AVS3</accession>
<gene>
    <name evidence="2" type="ORF">AVEN_165395_1</name>
</gene>
<protein>
    <recommendedName>
        <fullName evidence="1">Reverse transcriptase domain-containing protein</fullName>
    </recommendedName>
</protein>
<feature type="domain" description="Reverse transcriptase" evidence="1">
    <location>
        <begin position="1"/>
        <end position="161"/>
    </location>
</feature>
<dbReference type="EMBL" id="BGPR01000031">
    <property type="protein sequence ID" value="GBL83196.1"/>
    <property type="molecule type" value="Genomic_DNA"/>
</dbReference>
<keyword evidence="3" id="KW-1185">Reference proteome</keyword>
<evidence type="ECO:0000313" key="2">
    <source>
        <dbReference type="EMBL" id="GBL83196.1"/>
    </source>
</evidence>
<reference evidence="2 3" key="1">
    <citation type="journal article" date="2019" name="Sci. Rep.">
        <title>Orb-weaving spider Araneus ventricosus genome elucidates the spidroin gene catalogue.</title>
        <authorList>
            <person name="Kono N."/>
            <person name="Nakamura H."/>
            <person name="Ohtoshi R."/>
            <person name="Moran D.A.P."/>
            <person name="Shinohara A."/>
            <person name="Yoshida Y."/>
            <person name="Fujiwara M."/>
            <person name="Mori M."/>
            <person name="Tomita M."/>
            <person name="Arakawa K."/>
        </authorList>
    </citation>
    <scope>NUCLEOTIDE SEQUENCE [LARGE SCALE GENOMIC DNA]</scope>
</reference>